<dbReference type="AlphaFoldDB" id="A0A6L2M941"/>
<dbReference type="EMBL" id="BKCJ010005888">
    <property type="protein sequence ID" value="GEU69192.1"/>
    <property type="molecule type" value="Genomic_DNA"/>
</dbReference>
<organism evidence="1">
    <name type="scientific">Tanacetum cinerariifolium</name>
    <name type="common">Dalmatian daisy</name>
    <name type="synonym">Chrysanthemum cinerariifolium</name>
    <dbReference type="NCBI Taxonomy" id="118510"/>
    <lineage>
        <taxon>Eukaryota</taxon>
        <taxon>Viridiplantae</taxon>
        <taxon>Streptophyta</taxon>
        <taxon>Embryophyta</taxon>
        <taxon>Tracheophyta</taxon>
        <taxon>Spermatophyta</taxon>
        <taxon>Magnoliopsida</taxon>
        <taxon>eudicotyledons</taxon>
        <taxon>Gunneridae</taxon>
        <taxon>Pentapetalae</taxon>
        <taxon>asterids</taxon>
        <taxon>campanulids</taxon>
        <taxon>Asterales</taxon>
        <taxon>Asteraceae</taxon>
        <taxon>Asteroideae</taxon>
        <taxon>Anthemideae</taxon>
        <taxon>Anthemidinae</taxon>
        <taxon>Tanacetum</taxon>
    </lineage>
</organism>
<name>A0A6L2M941_TANCI</name>
<gene>
    <name evidence="1" type="ORF">Tci_041170</name>
</gene>
<evidence type="ECO:0000313" key="1">
    <source>
        <dbReference type="EMBL" id="GEU69192.1"/>
    </source>
</evidence>
<protein>
    <submittedName>
        <fullName evidence="1">Uncharacterized protein</fullName>
    </submittedName>
</protein>
<accession>A0A6L2M941</accession>
<sequence>MAVRGSKGHRHPRQNGTILGDKLLYCAFDTTYGPDSIRRITDESALAVEIDFTWSLRSYLTLLDFLIAASVEARISLIMFEFSSYLFADLAINLNPGPAALYCPPASSPSDISVLLAFEEVPLCPF</sequence>
<comment type="caution">
    <text evidence="1">The sequence shown here is derived from an EMBL/GenBank/DDBJ whole genome shotgun (WGS) entry which is preliminary data.</text>
</comment>
<reference evidence="1" key="1">
    <citation type="journal article" date="2019" name="Sci. Rep.">
        <title>Draft genome of Tanacetum cinerariifolium, the natural source of mosquito coil.</title>
        <authorList>
            <person name="Yamashiro T."/>
            <person name="Shiraishi A."/>
            <person name="Satake H."/>
            <person name="Nakayama K."/>
        </authorList>
    </citation>
    <scope>NUCLEOTIDE SEQUENCE</scope>
</reference>
<proteinExistence type="predicted"/>